<proteinExistence type="predicted"/>
<dbReference type="GO" id="GO:0006355">
    <property type="term" value="P:regulation of DNA-templated transcription"/>
    <property type="evidence" value="ECO:0007669"/>
    <property type="project" value="TreeGrafter"/>
</dbReference>
<dbReference type="EMBL" id="RCTF01000014">
    <property type="protein sequence ID" value="RLP75884.1"/>
    <property type="molecule type" value="Genomic_DNA"/>
</dbReference>
<evidence type="ECO:0000259" key="1">
    <source>
        <dbReference type="Pfam" id="PF01965"/>
    </source>
</evidence>
<dbReference type="CDD" id="cd03139">
    <property type="entry name" value="GATase1_PfpI_2"/>
    <property type="match status" value="1"/>
</dbReference>
<accession>A0A3L7A6Y1</accession>
<dbReference type="OrthoDB" id="186587at2"/>
<dbReference type="InterPro" id="IPR052158">
    <property type="entry name" value="INH-QAR"/>
</dbReference>
<dbReference type="PANTHER" id="PTHR43130:SF2">
    <property type="entry name" value="DJ-1_PFPI DOMAIN-CONTAINING PROTEIN"/>
    <property type="match status" value="1"/>
</dbReference>
<reference evidence="2 3" key="1">
    <citation type="submission" date="2018-10" db="EMBL/GenBank/DDBJ databases">
        <title>Xanthobacter tagetidis genome sequencing and assembly.</title>
        <authorList>
            <person name="Maclea K.S."/>
            <person name="Goen A.E."/>
            <person name="Fatima S.A."/>
        </authorList>
    </citation>
    <scope>NUCLEOTIDE SEQUENCE [LARGE SCALE GENOMIC DNA]</scope>
    <source>
        <strain evidence="2 3">ATCC 700314</strain>
    </source>
</reference>
<dbReference type="SUPFAM" id="SSF52317">
    <property type="entry name" value="Class I glutamine amidotransferase-like"/>
    <property type="match status" value="1"/>
</dbReference>
<name>A0A3L7A6Y1_9HYPH</name>
<feature type="domain" description="DJ-1/PfpI" evidence="1">
    <location>
        <begin position="13"/>
        <end position="168"/>
    </location>
</feature>
<dbReference type="PANTHER" id="PTHR43130">
    <property type="entry name" value="ARAC-FAMILY TRANSCRIPTIONAL REGULATOR"/>
    <property type="match status" value="1"/>
</dbReference>
<dbReference type="InterPro" id="IPR002818">
    <property type="entry name" value="DJ-1/PfpI"/>
</dbReference>
<dbReference type="AlphaFoldDB" id="A0A3L7A6Y1"/>
<keyword evidence="3" id="KW-1185">Reference proteome</keyword>
<protein>
    <submittedName>
        <fullName evidence="2">DJ-1/PfpI family protein</fullName>
    </submittedName>
</protein>
<dbReference type="RefSeq" id="WP_121624442.1">
    <property type="nucleotide sequence ID" value="NZ_JACIIW010000003.1"/>
</dbReference>
<evidence type="ECO:0000313" key="3">
    <source>
        <dbReference type="Proteomes" id="UP000269692"/>
    </source>
</evidence>
<dbReference type="Pfam" id="PF01965">
    <property type="entry name" value="DJ-1_PfpI"/>
    <property type="match status" value="1"/>
</dbReference>
<sequence>MIPADTHLQIGSILFDGLDQIDFTGPFEVLSRIPNSTLHIAGKTVAPVKDTRGLILTPEKTFAEVPKLDVLHVPGGPGQEALMEDEETLDFIRTQAAGATFVFSVCTGALICGAAGLLKGKRATTHWAAMEVLPYLGATALTDRVVIDANYIFAGGVTSGIDGALQLAAMLRGPAVAQQIQLYMQYHPEPPFDAGLPERAPAEVVAAARDAVRQLTANRIATAKRVGARLGIAQNGPADPSPSA</sequence>
<dbReference type="InterPro" id="IPR029062">
    <property type="entry name" value="Class_I_gatase-like"/>
</dbReference>
<dbReference type="Proteomes" id="UP000269692">
    <property type="component" value="Unassembled WGS sequence"/>
</dbReference>
<gene>
    <name evidence="2" type="ORF">D9R14_16505</name>
</gene>
<organism evidence="2 3">
    <name type="scientific">Xanthobacter tagetidis</name>
    <dbReference type="NCBI Taxonomy" id="60216"/>
    <lineage>
        <taxon>Bacteria</taxon>
        <taxon>Pseudomonadati</taxon>
        <taxon>Pseudomonadota</taxon>
        <taxon>Alphaproteobacteria</taxon>
        <taxon>Hyphomicrobiales</taxon>
        <taxon>Xanthobacteraceae</taxon>
        <taxon>Xanthobacter</taxon>
    </lineage>
</organism>
<comment type="caution">
    <text evidence="2">The sequence shown here is derived from an EMBL/GenBank/DDBJ whole genome shotgun (WGS) entry which is preliminary data.</text>
</comment>
<evidence type="ECO:0000313" key="2">
    <source>
        <dbReference type="EMBL" id="RLP75884.1"/>
    </source>
</evidence>
<dbReference type="Gene3D" id="3.40.50.880">
    <property type="match status" value="1"/>
</dbReference>